<evidence type="ECO:0000313" key="2">
    <source>
        <dbReference type="EMBL" id="CAK1578337.1"/>
    </source>
</evidence>
<sequence>MLNTCSTSNAITREKRSPQGPPHKMNGRGPPGHQPGGPPGHQPGGPPGHQPGGPPGHQPGGPPGHQKQKGKKPGKGNPHRDYYDEDTLSQEVDTDFNYNLNYNRPTSNMGTIYKGPQDFMQQNIYKTEDQMKGNTNLLNSNNKIDTSTKNNEKITYDAGQAFVLVNGNTNKDKNVVPVTLVFQAQPVTPAS</sequence>
<comment type="caution">
    <text evidence="2">The sequence shown here is derived from an EMBL/GenBank/DDBJ whole genome shotgun (WGS) entry which is preliminary data.</text>
</comment>
<feature type="compositionally biased region" description="Pro residues" evidence="1">
    <location>
        <begin position="32"/>
        <end position="62"/>
    </location>
</feature>
<proteinExistence type="predicted"/>
<gene>
    <name evidence="2" type="ORF">PARMNEM_LOCUS429</name>
</gene>
<name>A0AAV1K8E5_9NEOP</name>
<dbReference type="EMBL" id="CAVLGL010000001">
    <property type="protein sequence ID" value="CAK1578337.1"/>
    <property type="molecule type" value="Genomic_DNA"/>
</dbReference>
<protein>
    <submittedName>
        <fullName evidence="2">Uncharacterized protein</fullName>
    </submittedName>
</protein>
<feature type="region of interest" description="Disordered" evidence="1">
    <location>
        <begin position="1"/>
        <end position="83"/>
    </location>
</feature>
<evidence type="ECO:0000313" key="3">
    <source>
        <dbReference type="Proteomes" id="UP001314205"/>
    </source>
</evidence>
<evidence type="ECO:0000256" key="1">
    <source>
        <dbReference type="SAM" id="MobiDB-lite"/>
    </source>
</evidence>
<accession>A0AAV1K8E5</accession>
<keyword evidence="3" id="KW-1185">Reference proteome</keyword>
<dbReference type="AlphaFoldDB" id="A0AAV1K8E5"/>
<reference evidence="2 3" key="1">
    <citation type="submission" date="2023-11" db="EMBL/GenBank/DDBJ databases">
        <authorList>
            <person name="Hedman E."/>
            <person name="Englund M."/>
            <person name="Stromberg M."/>
            <person name="Nyberg Akerstrom W."/>
            <person name="Nylinder S."/>
            <person name="Jareborg N."/>
            <person name="Kallberg Y."/>
            <person name="Kronander E."/>
        </authorList>
    </citation>
    <scope>NUCLEOTIDE SEQUENCE [LARGE SCALE GENOMIC DNA]</scope>
</reference>
<feature type="compositionally biased region" description="Polar residues" evidence="1">
    <location>
        <begin position="1"/>
        <end position="11"/>
    </location>
</feature>
<organism evidence="2 3">
    <name type="scientific">Parnassius mnemosyne</name>
    <name type="common">clouded apollo</name>
    <dbReference type="NCBI Taxonomy" id="213953"/>
    <lineage>
        <taxon>Eukaryota</taxon>
        <taxon>Metazoa</taxon>
        <taxon>Ecdysozoa</taxon>
        <taxon>Arthropoda</taxon>
        <taxon>Hexapoda</taxon>
        <taxon>Insecta</taxon>
        <taxon>Pterygota</taxon>
        <taxon>Neoptera</taxon>
        <taxon>Endopterygota</taxon>
        <taxon>Lepidoptera</taxon>
        <taxon>Glossata</taxon>
        <taxon>Ditrysia</taxon>
        <taxon>Papilionoidea</taxon>
        <taxon>Papilionidae</taxon>
        <taxon>Parnassiinae</taxon>
        <taxon>Parnassini</taxon>
        <taxon>Parnassius</taxon>
        <taxon>Driopa</taxon>
    </lineage>
</organism>
<dbReference type="Proteomes" id="UP001314205">
    <property type="component" value="Unassembled WGS sequence"/>
</dbReference>